<dbReference type="GO" id="GO:0043531">
    <property type="term" value="F:ADP binding"/>
    <property type="evidence" value="ECO:0007669"/>
    <property type="project" value="InterPro"/>
</dbReference>
<proteinExistence type="predicted"/>
<accession>A0A7C9VVL0</accession>
<dbReference type="PRINTS" id="PR00364">
    <property type="entry name" value="DISEASERSIST"/>
</dbReference>
<dbReference type="Proteomes" id="UP000481360">
    <property type="component" value="Unassembled WGS sequence"/>
</dbReference>
<dbReference type="PANTHER" id="PTHR47691:SF3">
    <property type="entry name" value="HTH-TYPE TRANSCRIPTIONAL REGULATOR RV0890C-RELATED"/>
    <property type="match status" value="1"/>
</dbReference>
<dbReference type="SUPFAM" id="SSF48452">
    <property type="entry name" value="TPR-like"/>
    <property type="match status" value="1"/>
</dbReference>
<evidence type="ECO:0000313" key="3">
    <source>
        <dbReference type="Proteomes" id="UP000481360"/>
    </source>
</evidence>
<sequence length="689" mass="73586">MAAEQASSPEPAAASQTSNLIGAPVTAAVQAGRVGTVNVGIPPEPTRAVPRQLPAPPTRLVNRDSVLAELTRLTGVDDTEHRPAVVVLSGISGVGKTAAAVTWAHGNKVRFADGQFYADLADYRTSGPVDVSDVLGSFLLAFGVLAPPPRLPERVALFRTMTADARVLVVLDDVDDVAQVRLCMPASSRSAVIATSRARLSGLVVHGAATIDVEPFGVTESVALLRDLSTAVRSVAEDELQALADLCDGLPVALVVVGALLHKPRHWPPSRLVDYLSDEGRRLRRLGLPGAHPLQALFDAVASQLTHTGRRLYRVAGLHPGPDFEPHVVAAATGMSVDDVEEGIEELCEANLVRGITSGRYRMHGLIKLHARNTIQHDDVRPAEVLVNIVGWYRVTAGAADLAVMGEKRWRLAPSDPVSATLSFDAATAMQWFETERANLLAAVQTAAHQRWDDLVWQLCESLWASYHSKKHYADSVAAHELAVAASRRCGNGVAEARMLNQLARAQIELGEFQAAETNLGMAKRAAETCGDFRAEAAVLESLGVLHRTREDLAVSVTCFRASLELNERIGDDRGTGLQCYHLGDALLRVGEPVAATELLLRAVHVLGAMDDVLATARAEIVLGAAHAANGLDEQAQGVLLSAASTMRARGQHNKEAEALRTLTEVARKRGESDLLEETLARLAELSGP</sequence>
<dbReference type="AlphaFoldDB" id="A0A7C9VVL0"/>
<dbReference type="InterPro" id="IPR027417">
    <property type="entry name" value="P-loop_NTPase"/>
</dbReference>
<evidence type="ECO:0000256" key="1">
    <source>
        <dbReference type="SAM" id="MobiDB-lite"/>
    </source>
</evidence>
<keyword evidence="3" id="KW-1185">Reference proteome</keyword>
<dbReference type="Gene3D" id="3.40.50.300">
    <property type="entry name" value="P-loop containing nucleotide triphosphate hydrolases"/>
    <property type="match status" value="1"/>
</dbReference>
<dbReference type="InterPro" id="IPR011990">
    <property type="entry name" value="TPR-like_helical_dom_sf"/>
</dbReference>
<organism evidence="2 3">
    <name type="scientific">Lentzea alba</name>
    <dbReference type="NCBI Taxonomy" id="2714351"/>
    <lineage>
        <taxon>Bacteria</taxon>
        <taxon>Bacillati</taxon>
        <taxon>Actinomycetota</taxon>
        <taxon>Actinomycetes</taxon>
        <taxon>Pseudonocardiales</taxon>
        <taxon>Pseudonocardiaceae</taxon>
        <taxon>Lentzea</taxon>
    </lineage>
</organism>
<feature type="region of interest" description="Disordered" evidence="1">
    <location>
        <begin position="38"/>
        <end position="57"/>
    </location>
</feature>
<evidence type="ECO:0000313" key="2">
    <source>
        <dbReference type="EMBL" id="NGY65073.1"/>
    </source>
</evidence>
<protein>
    <submittedName>
        <fullName evidence="2">Uncharacterized protein</fullName>
    </submittedName>
</protein>
<gene>
    <name evidence="2" type="ORF">G7043_39785</name>
</gene>
<reference evidence="2 3" key="1">
    <citation type="submission" date="2020-03" db="EMBL/GenBank/DDBJ databases">
        <title>Isolation and identification of active actinomycetes.</title>
        <authorList>
            <person name="Sun X."/>
        </authorList>
    </citation>
    <scope>NUCLEOTIDE SEQUENCE [LARGE SCALE GENOMIC DNA]</scope>
    <source>
        <strain evidence="2 3">NEAU-D13</strain>
    </source>
</reference>
<dbReference type="SUPFAM" id="SSF52540">
    <property type="entry name" value="P-loop containing nucleoside triphosphate hydrolases"/>
    <property type="match status" value="1"/>
</dbReference>
<comment type="caution">
    <text evidence="2">The sequence shown here is derived from an EMBL/GenBank/DDBJ whole genome shotgun (WGS) entry which is preliminary data.</text>
</comment>
<dbReference type="Gene3D" id="1.25.40.10">
    <property type="entry name" value="Tetratricopeptide repeat domain"/>
    <property type="match status" value="1"/>
</dbReference>
<dbReference type="PANTHER" id="PTHR47691">
    <property type="entry name" value="REGULATOR-RELATED"/>
    <property type="match status" value="1"/>
</dbReference>
<dbReference type="EMBL" id="JAAMPJ010000014">
    <property type="protein sequence ID" value="NGY65073.1"/>
    <property type="molecule type" value="Genomic_DNA"/>
</dbReference>
<name>A0A7C9VVL0_9PSEU</name>